<reference evidence="2 3" key="1">
    <citation type="journal article" date="2015" name="Nature">
        <title>rRNA introns, odd ribosomes, and small enigmatic genomes across a large radiation of phyla.</title>
        <authorList>
            <person name="Brown C.T."/>
            <person name="Hug L.A."/>
            <person name="Thomas B.C."/>
            <person name="Sharon I."/>
            <person name="Castelle C.J."/>
            <person name="Singh A."/>
            <person name="Wilkins M.J."/>
            <person name="Williams K.H."/>
            <person name="Banfield J.F."/>
        </authorList>
    </citation>
    <scope>NUCLEOTIDE SEQUENCE [LARGE SCALE GENOMIC DNA]</scope>
</reference>
<proteinExistence type="predicted"/>
<keyword evidence="1" id="KW-0472">Membrane</keyword>
<dbReference type="AlphaFoldDB" id="A0A0G0PMQ1"/>
<name>A0A0G0PMQ1_9BACT</name>
<protein>
    <submittedName>
        <fullName evidence="2">Uncharacterized protein</fullName>
    </submittedName>
</protein>
<keyword evidence="1" id="KW-0812">Transmembrane</keyword>
<keyword evidence="1" id="KW-1133">Transmembrane helix</keyword>
<dbReference type="EMBL" id="LBXL01000035">
    <property type="protein sequence ID" value="KKR29173.1"/>
    <property type="molecule type" value="Genomic_DNA"/>
</dbReference>
<gene>
    <name evidence="2" type="ORF">UT61_C0035G0008</name>
</gene>
<evidence type="ECO:0000313" key="2">
    <source>
        <dbReference type="EMBL" id="KKR29173.1"/>
    </source>
</evidence>
<feature type="transmembrane region" description="Helical" evidence="1">
    <location>
        <begin position="20"/>
        <end position="43"/>
    </location>
</feature>
<accession>A0A0G0PMQ1</accession>
<organism evidence="2 3">
    <name type="scientific">Candidatus Woesebacteria bacterium GW2011_GWA1_39_8</name>
    <dbReference type="NCBI Taxonomy" id="1618552"/>
    <lineage>
        <taxon>Bacteria</taxon>
        <taxon>Candidatus Woeseibacteriota</taxon>
    </lineage>
</organism>
<evidence type="ECO:0000256" key="1">
    <source>
        <dbReference type="SAM" id="Phobius"/>
    </source>
</evidence>
<sequence length="102" mass="12006">MARVYFEYTKNTLLEYPDYFMFAFFVATIFMFVSIRDVLINIPKDSLPNLFNFLVAALRNTSWIIQALIVGFLLRVSIAGSRLIYKNVRNVNTGWVMSKFRY</sequence>
<feature type="transmembrane region" description="Helical" evidence="1">
    <location>
        <begin position="63"/>
        <end position="85"/>
    </location>
</feature>
<dbReference type="Proteomes" id="UP000034793">
    <property type="component" value="Unassembled WGS sequence"/>
</dbReference>
<comment type="caution">
    <text evidence="2">The sequence shown here is derived from an EMBL/GenBank/DDBJ whole genome shotgun (WGS) entry which is preliminary data.</text>
</comment>
<evidence type="ECO:0000313" key="3">
    <source>
        <dbReference type="Proteomes" id="UP000034793"/>
    </source>
</evidence>